<keyword evidence="4" id="KW-0597">Phosphoprotein</keyword>
<dbReference type="Gene3D" id="3.30.559.30">
    <property type="entry name" value="Nonribosomal peptide synthetase, condensation domain"/>
    <property type="match status" value="2"/>
</dbReference>
<evidence type="ECO:0000313" key="7">
    <source>
        <dbReference type="Proteomes" id="UP000298551"/>
    </source>
</evidence>
<dbReference type="GO" id="GO:0031177">
    <property type="term" value="F:phosphopantetheine binding"/>
    <property type="evidence" value="ECO:0007669"/>
    <property type="project" value="InterPro"/>
</dbReference>
<dbReference type="OrthoDB" id="9757559at2"/>
<dbReference type="InterPro" id="IPR045851">
    <property type="entry name" value="AMP-bd_C_sf"/>
</dbReference>
<dbReference type="PROSITE" id="PS00012">
    <property type="entry name" value="PHOSPHOPANTETHEINE"/>
    <property type="match status" value="2"/>
</dbReference>
<dbReference type="SUPFAM" id="SSF52777">
    <property type="entry name" value="CoA-dependent acyltransferases"/>
    <property type="match status" value="4"/>
</dbReference>
<dbReference type="InterPro" id="IPR023213">
    <property type="entry name" value="CAT-like_dom_sf"/>
</dbReference>
<dbReference type="Gene3D" id="3.30.300.30">
    <property type="match status" value="2"/>
</dbReference>
<sequence>MNAEQSLKLARRFIELPLEKRRLFLAGLQQEGIDFSLFPIPANVTGSDRDGLSYAQRRMAFLWQLAPQGAAYNLPMAVRLNGPLNLQVLQSAFDQMVARHESLRTHLQAEGDQLRQVVLPPSAAMIVRRDLGALPQAEREAQVSAVAEAEAQAPFDLLQGPLWRVQLLHLDVEEHVLLLTLHHIIADGWSLNVLIQEFVQLYDAACNQADAALPALPIQYRDYALWQRSWLEAGEQARQLAYWQAKLGDDHSPLELPLDYPRPAVPSHRGARLELQVPPALVERIADLAKAQGATLFMVLLASFKLLLQRYSGQRAVRVGVPVANRHRAEVEGLIGCFINTQVLHTEIDPLIDVAELLRRVKDTALGAQAHQDLPFERLVEALDFDRSSGHSPLFQVLFNHQAAIADAGQIRLGSGLSLEKVALQKHSARFDLALDTYESGGRLHAVFTYAQELFAPQSVAAMSQHWLVLLEALAADPGVRVGELALAADAPATQLPEVADVDETLCIHTLIDTAASAHPQRVAAVSGDESITYAALQARSDALARRLLDIGVAVDERVGLVADRSIDMLVGMLAVLKAGAAYLPLEPDQPSSRLAFMLADSGVKRLLGRIDPSSVPLDVACIALDGEQQTQPLRQVPVHGGNLAYVIYTSGTTGTPKGVAVSHGALVNYVAGVTQRLPMAQLERLAMVSTPAADLGHTLLFGALCNGKTLHLLAKDQVLDADVFAGYMAQHEIDALKIVPSHLQAMLAAGAAALPARCLVLGGEACACALLERIAALAPGLAVINHYGPTETTVGVLTHAMGRQPLLGRPLQNSRAYVLDACLQPVPGAARGELHIAGMGLARGYLGKPGLTAERFVPDPLGAPGTRMYRSGDWVRQTAEGNLQFAGRIDGQVKIRGYRVELAEIDNCLRQQPGIDNVVVRLVGKEGDAQLAAYLVPQAWPADEDARRTFVDGVRARLRQALPEHLVPQYLALLERLPVTANGKVDTRALPEPVATVAEYRAPCTPMQIQVAAIWANVLQVGQVGLDDNFFALGGHSLLATQVVSRIRQQLNVDVALRALFDTTDLQGFAEVVESLGQALDSDIARVDREQPLPVSHAQYRQWMFWKLNPDSTAYNTPLAVRLQGGLDRAALQAAFDQLVARHETLRTVFEERQGVPYQCVQPARPVAIAEHDLSDQPVEALTQHLQASAAEPFDLGNGPLIRVQLLRVGTDEHVLSIVLHHIVSDGWSMGVMVSELVTTYNAFAAGQPLQRTPLAVQYADYASWQRERLASGQLQAQLAYWREALEDDFSVLELPADRLRAQVQSYRGGRIDIHLPAELTSRLRSLAVQGNASLFHVFLASFALLLSRYSGRETLNIGVPATNRNRLELEGLIGFFVNTLVARVAVDPLQSFPQLLASVKETALQAQAHKDIPFDVLVEELKPERGLGYNPLFQVMYNHLDAVGERVSSDSMQGISASEIDLAEHTSQFDLSLNTLERSDGVMAVINYASDLFDAPRIQRMGEHWLNLLQAIASHADEPLAELPMIGGVERQRMLVEWNRNAQPYPAEQCVHQLIEDQAARTPDAVALVHGLQEMTYAQLNRRANQLARYLREQGVGPEVLVGVALERGLDLVVGLLAIFKTGGAYVPLDPAYPQERLAYMLQDSQARVLLSQGSLLERLPEATSAKVVLLDSLVLHHYAEENLETFGSPRNLALTIYTSGSTGRPKGVLLEQRNITALIGWALAQYSQDDLKGVLAATSVCFDLSLWELFVTLSAGGYAVIAANALALSSLAARDRVRLINTVPSAIKALYDAGHIPASVRIINTAGETLKQALVDQLYGLGHVQHVYDLYGPSEDTTYSTCTRREANGPANIGRPLPNSAGYVLDGTGNPRPIGAAGEMCLAGAGLARGYLGRPALTAEKFLPDPFDTSAQGGGRLYRSGDLTRYRDDGVIEFVGRIDHQVKIRGFRVELGEIEQTLLAHASVREAVVIDVEGPGGRQLVAYLVAQGEIPDLRAHLRTTLPDYMVPAHLVRLDALPLTPNGKLDRKALPAPDVSVQQLAYVAPQSELQRQVAAIWAEALEIDQVGLGDNFFELGGHSLLATQVTARLQVQLQFELPLLALFQARDLEHYVQSIARDDTGSSDDLDDLERLLGELEAPEEQMS</sequence>
<evidence type="ECO:0000256" key="3">
    <source>
        <dbReference type="ARBA" id="ARBA00022450"/>
    </source>
</evidence>
<dbReference type="InterPro" id="IPR020806">
    <property type="entry name" value="PKS_PP-bd"/>
</dbReference>
<dbReference type="Pfam" id="PF00668">
    <property type="entry name" value="Condensation"/>
    <property type="match status" value="2"/>
</dbReference>
<dbReference type="FunFam" id="1.10.1200.10:FF:000005">
    <property type="entry name" value="Nonribosomal peptide synthetase 1"/>
    <property type="match status" value="2"/>
</dbReference>
<dbReference type="Gene3D" id="2.30.38.10">
    <property type="entry name" value="Luciferase, Domain 3"/>
    <property type="match status" value="2"/>
</dbReference>
<dbReference type="SMART" id="SM00823">
    <property type="entry name" value="PKS_PP"/>
    <property type="match status" value="2"/>
</dbReference>
<protein>
    <submittedName>
        <fullName evidence="6">Amino acid adenylation domain-containing protein</fullName>
    </submittedName>
</protein>
<dbReference type="CDD" id="cd05930">
    <property type="entry name" value="A_NRPS"/>
    <property type="match status" value="1"/>
</dbReference>
<gene>
    <name evidence="6" type="ORF">E6B08_09355</name>
</gene>
<dbReference type="FunFam" id="3.30.559.10:FF:000012">
    <property type="entry name" value="Non-ribosomal peptide synthetase"/>
    <property type="match status" value="2"/>
</dbReference>
<dbReference type="EMBL" id="CP039371">
    <property type="protein sequence ID" value="QCI11575.1"/>
    <property type="molecule type" value="Genomic_DNA"/>
</dbReference>
<dbReference type="GO" id="GO:0005829">
    <property type="term" value="C:cytosol"/>
    <property type="evidence" value="ECO:0007669"/>
    <property type="project" value="TreeGrafter"/>
</dbReference>
<dbReference type="SUPFAM" id="SSF56801">
    <property type="entry name" value="Acetyl-CoA synthetase-like"/>
    <property type="match status" value="2"/>
</dbReference>
<dbReference type="PROSITE" id="PS50075">
    <property type="entry name" value="CARRIER"/>
    <property type="match status" value="2"/>
</dbReference>
<dbReference type="Proteomes" id="UP000298551">
    <property type="component" value="Chromosome"/>
</dbReference>
<comment type="cofactor">
    <cofactor evidence="1">
        <name>pantetheine 4'-phosphate</name>
        <dbReference type="ChEBI" id="CHEBI:47942"/>
    </cofactor>
</comment>
<feature type="domain" description="Carrier" evidence="5">
    <location>
        <begin position="2046"/>
        <end position="2121"/>
    </location>
</feature>
<dbReference type="InterPro" id="IPR010071">
    <property type="entry name" value="AA_adenyl_dom"/>
</dbReference>
<dbReference type="FunFam" id="3.30.300.30:FF:000010">
    <property type="entry name" value="Enterobactin synthetase component F"/>
    <property type="match status" value="1"/>
</dbReference>
<dbReference type="RefSeq" id="WP_136913745.1">
    <property type="nucleotide sequence ID" value="NZ_CP039371.1"/>
</dbReference>
<dbReference type="InterPro" id="IPR020845">
    <property type="entry name" value="AMP-binding_CS"/>
</dbReference>
<keyword evidence="3" id="KW-0596">Phosphopantetheine</keyword>
<dbReference type="InterPro" id="IPR036736">
    <property type="entry name" value="ACP-like_sf"/>
</dbReference>
<evidence type="ECO:0000259" key="5">
    <source>
        <dbReference type="PROSITE" id="PS50075"/>
    </source>
</evidence>
<dbReference type="Pfam" id="PF13193">
    <property type="entry name" value="AMP-binding_C"/>
    <property type="match status" value="1"/>
</dbReference>
<dbReference type="FunFam" id="3.40.50.980:FF:000001">
    <property type="entry name" value="Non-ribosomal peptide synthetase"/>
    <property type="match status" value="2"/>
</dbReference>
<dbReference type="InterPro" id="IPR009081">
    <property type="entry name" value="PP-bd_ACP"/>
</dbReference>
<dbReference type="NCBIfam" id="TIGR01733">
    <property type="entry name" value="AA-adenyl-dom"/>
    <property type="match status" value="2"/>
</dbReference>
<evidence type="ECO:0000256" key="2">
    <source>
        <dbReference type="ARBA" id="ARBA00006432"/>
    </source>
</evidence>
<dbReference type="GO" id="GO:0003824">
    <property type="term" value="F:catalytic activity"/>
    <property type="evidence" value="ECO:0007669"/>
    <property type="project" value="InterPro"/>
</dbReference>
<dbReference type="InterPro" id="IPR001242">
    <property type="entry name" value="Condensation_dom"/>
</dbReference>
<dbReference type="SUPFAM" id="SSF47336">
    <property type="entry name" value="ACP-like"/>
    <property type="match status" value="2"/>
</dbReference>
<dbReference type="GO" id="GO:0044550">
    <property type="term" value="P:secondary metabolite biosynthetic process"/>
    <property type="evidence" value="ECO:0007669"/>
    <property type="project" value="TreeGrafter"/>
</dbReference>
<evidence type="ECO:0000313" key="6">
    <source>
        <dbReference type="EMBL" id="QCI11575.1"/>
    </source>
</evidence>
<comment type="similarity">
    <text evidence="2">Belongs to the ATP-dependent AMP-binding enzyme family.</text>
</comment>
<dbReference type="PANTHER" id="PTHR45527:SF1">
    <property type="entry name" value="FATTY ACID SYNTHASE"/>
    <property type="match status" value="1"/>
</dbReference>
<feature type="domain" description="Carrier" evidence="5">
    <location>
        <begin position="1003"/>
        <end position="1078"/>
    </location>
</feature>
<dbReference type="PROSITE" id="PS00455">
    <property type="entry name" value="AMP_BINDING"/>
    <property type="match status" value="1"/>
</dbReference>
<dbReference type="GO" id="GO:0043041">
    <property type="term" value="P:amino acid activation for nonribosomal peptide biosynthetic process"/>
    <property type="evidence" value="ECO:0007669"/>
    <property type="project" value="TreeGrafter"/>
</dbReference>
<dbReference type="Gene3D" id="3.30.559.10">
    <property type="entry name" value="Chloramphenicol acetyltransferase-like domain"/>
    <property type="match status" value="2"/>
</dbReference>
<dbReference type="Pfam" id="PF00501">
    <property type="entry name" value="AMP-binding"/>
    <property type="match status" value="2"/>
</dbReference>
<dbReference type="Gene3D" id="3.40.50.980">
    <property type="match status" value="4"/>
</dbReference>
<reference evidence="7" key="1">
    <citation type="submission" date="2019-04" db="EMBL/GenBank/DDBJ databases">
        <title>Genome sequence of Pseudomonas putida 1290, an auxin catabolizing strain.</title>
        <authorList>
            <person name="Laird T.S."/>
            <person name="Leveau J.H.J."/>
        </authorList>
    </citation>
    <scope>NUCLEOTIDE SEQUENCE [LARGE SCALE GENOMIC DNA]</scope>
    <source>
        <strain evidence="7">1290</strain>
    </source>
</reference>
<organism evidence="6 7">
    <name type="scientific">Pseudomonas putida</name>
    <name type="common">Arthrobacter siderocapsulatus</name>
    <dbReference type="NCBI Taxonomy" id="303"/>
    <lineage>
        <taxon>Bacteria</taxon>
        <taxon>Pseudomonadati</taxon>
        <taxon>Pseudomonadota</taxon>
        <taxon>Gammaproteobacteria</taxon>
        <taxon>Pseudomonadales</taxon>
        <taxon>Pseudomonadaceae</taxon>
        <taxon>Pseudomonas</taxon>
    </lineage>
</organism>
<dbReference type="InterPro" id="IPR006162">
    <property type="entry name" value="Ppantetheine_attach_site"/>
</dbReference>
<dbReference type="InterPro" id="IPR000873">
    <property type="entry name" value="AMP-dep_synth/lig_dom"/>
</dbReference>
<evidence type="ECO:0000256" key="1">
    <source>
        <dbReference type="ARBA" id="ARBA00001957"/>
    </source>
</evidence>
<dbReference type="PANTHER" id="PTHR45527">
    <property type="entry name" value="NONRIBOSOMAL PEPTIDE SYNTHETASE"/>
    <property type="match status" value="1"/>
</dbReference>
<accession>A0A4D6XFP3</accession>
<dbReference type="CDD" id="cd19531">
    <property type="entry name" value="LCL_NRPS-like"/>
    <property type="match status" value="2"/>
</dbReference>
<dbReference type="Pfam" id="PF00550">
    <property type="entry name" value="PP-binding"/>
    <property type="match status" value="2"/>
</dbReference>
<proteinExistence type="inferred from homology"/>
<dbReference type="FunFam" id="3.30.300.30:FF:000015">
    <property type="entry name" value="Nonribosomal peptide synthase SidD"/>
    <property type="match status" value="1"/>
</dbReference>
<dbReference type="Gene3D" id="1.10.1200.10">
    <property type="entry name" value="ACP-like"/>
    <property type="match status" value="2"/>
</dbReference>
<evidence type="ECO:0000256" key="4">
    <source>
        <dbReference type="ARBA" id="ARBA00022553"/>
    </source>
</evidence>
<name>A0A4D6XFP3_PSEPU</name>
<dbReference type="InterPro" id="IPR025110">
    <property type="entry name" value="AMP-bd_C"/>
</dbReference>